<reference evidence="1 2" key="1">
    <citation type="journal article" date="2011" name="BMC Genomics">
        <title>Insight into cross-talk between intra-amoebal pathogens.</title>
        <authorList>
            <person name="Gimenez G."/>
            <person name="Bertelli C."/>
            <person name="Moliner C."/>
            <person name="Robert C."/>
            <person name="Raoult D."/>
            <person name="Fournier P.E."/>
            <person name="Greub G."/>
        </authorList>
    </citation>
    <scope>NUCLEOTIDE SEQUENCE [LARGE SCALE GENOMIC DNA]</scope>
    <source>
        <strain evidence="1 2">LLAP12</strain>
    </source>
</reference>
<dbReference type="InParanoid" id="G9EKP9"/>
<protein>
    <submittedName>
        <fullName evidence="1">Uncharacterized protein</fullName>
    </submittedName>
</protein>
<dbReference type="EMBL" id="JH413802">
    <property type="protein sequence ID" value="EHL32182.1"/>
    <property type="molecule type" value="Genomic_DNA"/>
</dbReference>
<evidence type="ECO:0000313" key="1">
    <source>
        <dbReference type="EMBL" id="EHL32182.1"/>
    </source>
</evidence>
<dbReference type="STRING" id="658187.LDG_5787"/>
<evidence type="ECO:0000313" key="2">
    <source>
        <dbReference type="Proteomes" id="UP000002770"/>
    </source>
</evidence>
<organism evidence="1 2">
    <name type="scientific">Legionella drancourtii LLAP12</name>
    <dbReference type="NCBI Taxonomy" id="658187"/>
    <lineage>
        <taxon>Bacteria</taxon>
        <taxon>Pseudomonadati</taxon>
        <taxon>Pseudomonadota</taxon>
        <taxon>Gammaproteobacteria</taxon>
        <taxon>Legionellales</taxon>
        <taxon>Legionellaceae</taxon>
        <taxon>Legionella</taxon>
    </lineage>
</organism>
<gene>
    <name evidence="1" type="ORF">LDG_5787</name>
</gene>
<dbReference type="Proteomes" id="UP000002770">
    <property type="component" value="Unassembled WGS sequence"/>
</dbReference>
<proteinExistence type="predicted"/>
<dbReference type="OrthoDB" id="5636948at2"/>
<dbReference type="InterPro" id="IPR036770">
    <property type="entry name" value="Ankyrin_rpt-contain_sf"/>
</dbReference>
<sequence>MMPSDSPLKMAIRDTVNHFLTIGAGLAYAEPHDHEYGRFVHPFIAHQINAYQHAKNEYEQTNPNGVFNLDEQEARLCFYMLRNLIRRGVDREHAAAEDVTDEIRMLLSIPSVRALCHLPMSDEGGENELLRLAIRIGNQEASSLLLQLPEVRRVAEQHNFYENEGDGTLDLRQMAQDKESSMVALSVSEREVVNQLKQHYQGKINELGGHTQAFASLKNELKKRYEANPTTLELVDRYGKKHTQMLPFEWDEFQQLKEGLSKEQYKNALIAYHQHEAHTAYRYLSKPNPWMADNASYVYVYDNEQGQQTALRYSTFEEYQALINLFYLAAFDEEAPAIDGYTLEGRKTLFIKQIALIGRAHNWDKSRVVTINGVVQYDQDGSPKEEEYDDVSEGDKPSCYSGVLRRLMQSVFGHGLFKVVTANMIKQTLNEYIKPYFDNAITKDNCAQLQQAYEGLINGDGDVEEHLQCLKTINIPEDTKKEIMQLACAQLENTYKSQFSNHKDVFEAIMTRYLNAAKQSGCDFIYFQSSLSLERVLEERVRQKNEPNQLSENPVHFWSATVPGAPQEPEGQPLNLAEVGIISQVENFKPGDEKHNAKQPLVASDEPPKCNVSGLSFFKAPDESLKVAFKLMELCTAYQAYLYKEIQKVSKKKITEVSDLVKIPLMNLTESPDLAKLVRKCRIVNHMIDVLENSEDSSHLDRIRNIETILTENKEILAEHRSTGGKFLQAVLNELSTLVSFIYKKEWKCKAKGEVLSDALEVETNRLSSSK</sequence>
<dbReference type="HOGENOM" id="CLU_362389_0_0_6"/>
<name>G9EKP9_9GAMM</name>
<keyword evidence="2" id="KW-1185">Reference proteome</keyword>
<dbReference type="Gene3D" id="1.25.40.20">
    <property type="entry name" value="Ankyrin repeat-containing domain"/>
    <property type="match status" value="1"/>
</dbReference>
<dbReference type="AlphaFoldDB" id="G9EKP9"/>
<dbReference type="eggNOG" id="ENOG502ZDS2">
    <property type="taxonomic scope" value="Bacteria"/>
</dbReference>
<dbReference type="SUPFAM" id="SSF140860">
    <property type="entry name" value="Pseudo ankyrin repeat-like"/>
    <property type="match status" value="1"/>
</dbReference>
<dbReference type="RefSeq" id="WP_006869746.1">
    <property type="nucleotide sequence ID" value="NZ_JH413802.1"/>
</dbReference>
<accession>G9EKP9</accession>